<dbReference type="Gene3D" id="3.40.50.2000">
    <property type="entry name" value="Glycogen Phosphorylase B"/>
    <property type="match status" value="2"/>
</dbReference>
<dbReference type="Proteomes" id="UP000215596">
    <property type="component" value="Unassembled WGS sequence"/>
</dbReference>
<dbReference type="OrthoDB" id="9806653at2"/>
<dbReference type="InterPro" id="IPR001296">
    <property type="entry name" value="Glyco_trans_1"/>
</dbReference>
<feature type="domain" description="Glycosyl transferase family 1" evidence="1">
    <location>
        <begin position="219"/>
        <end position="378"/>
    </location>
</feature>
<sequence>MDHRPWLYSKAGDPGWGMSMSVERGKPMKICFVTHKVKKGDGQGRVNYEVITEALRQGHEIIVISSELSEDLRSDPRVEWVQIHVRRVPTFLLRYQAFAIWSAISLWIRRSRIDLVVVNGFITYAGSDINCIHFVHSAWVKSKYHPFRERKTIHSLYQLAYNSLNAFLERIFLRRTRHIIAVSEQVKQELVQDAGIAADRITVVPNGVDLNEFYPRSVNRADFQLEENRIYALFAGDLKSKRKNLDTVLKALAEVPDIHLLVLGDVDKSPYPKLAEQLGLNERVVFLGYRKDIADIMSLSDLFIFPSRYEPFSLVILEAMATGLPVITSSRCGVVELLSEDAAVVMDDPEDTQALVSALRELVNNHERIQLMAQKAREDAGRNSWGRMSIQYLSLFQETSRVKFHTSKQT</sequence>
<dbReference type="AlphaFoldDB" id="A0A268EZ55"/>
<feature type="domain" description="Glycosyltransferase subfamily 4-like N-terminal" evidence="2">
    <location>
        <begin position="41"/>
        <end position="211"/>
    </location>
</feature>
<reference evidence="3 4" key="1">
    <citation type="submission" date="2017-07" db="EMBL/GenBank/DDBJ databases">
        <title>Isolation and whole genome analysis of endospore-forming bacteria from heroin.</title>
        <authorList>
            <person name="Kalinowski J."/>
            <person name="Ahrens B."/>
            <person name="Al-Dilaimi A."/>
            <person name="Winkler A."/>
            <person name="Wibberg D."/>
            <person name="Schleenbecker U."/>
            <person name="Ruckert C."/>
            <person name="Wolfel R."/>
            <person name="Grass G."/>
        </authorList>
    </citation>
    <scope>NUCLEOTIDE SEQUENCE [LARGE SCALE GENOMIC DNA]</scope>
    <source>
        <strain evidence="3 4">7537-G1</strain>
    </source>
</reference>
<dbReference type="Pfam" id="PF00534">
    <property type="entry name" value="Glycos_transf_1"/>
    <property type="match status" value="1"/>
</dbReference>
<dbReference type="Pfam" id="PF13439">
    <property type="entry name" value="Glyco_transf_4"/>
    <property type="match status" value="1"/>
</dbReference>
<evidence type="ECO:0008006" key="5">
    <source>
        <dbReference type="Google" id="ProtNLM"/>
    </source>
</evidence>
<accession>A0A268EZ55</accession>
<dbReference type="GO" id="GO:0016757">
    <property type="term" value="F:glycosyltransferase activity"/>
    <property type="evidence" value="ECO:0007669"/>
    <property type="project" value="InterPro"/>
</dbReference>
<evidence type="ECO:0000313" key="4">
    <source>
        <dbReference type="Proteomes" id="UP000215596"/>
    </source>
</evidence>
<proteinExistence type="predicted"/>
<dbReference type="PANTHER" id="PTHR12526">
    <property type="entry name" value="GLYCOSYLTRANSFERASE"/>
    <property type="match status" value="1"/>
</dbReference>
<organism evidence="3 4">
    <name type="scientific">Paenibacillus campinasensis</name>
    <dbReference type="NCBI Taxonomy" id="66347"/>
    <lineage>
        <taxon>Bacteria</taxon>
        <taxon>Bacillati</taxon>
        <taxon>Bacillota</taxon>
        <taxon>Bacilli</taxon>
        <taxon>Bacillales</taxon>
        <taxon>Paenibacillaceae</taxon>
        <taxon>Paenibacillus</taxon>
    </lineage>
</organism>
<protein>
    <recommendedName>
        <fullName evidence="5">Glycosyltransferase</fullName>
    </recommendedName>
</protein>
<evidence type="ECO:0000313" key="3">
    <source>
        <dbReference type="EMBL" id="PAD78401.1"/>
    </source>
</evidence>
<name>A0A268EZ55_9BACL</name>
<gene>
    <name evidence="3" type="ORF">CHH67_06460</name>
</gene>
<dbReference type="InterPro" id="IPR028098">
    <property type="entry name" value="Glyco_trans_4-like_N"/>
</dbReference>
<evidence type="ECO:0000259" key="1">
    <source>
        <dbReference type="Pfam" id="PF00534"/>
    </source>
</evidence>
<dbReference type="CDD" id="cd03801">
    <property type="entry name" value="GT4_PimA-like"/>
    <property type="match status" value="1"/>
</dbReference>
<dbReference type="SUPFAM" id="SSF53756">
    <property type="entry name" value="UDP-Glycosyltransferase/glycogen phosphorylase"/>
    <property type="match status" value="1"/>
</dbReference>
<dbReference type="EMBL" id="NPBY01000021">
    <property type="protein sequence ID" value="PAD78401.1"/>
    <property type="molecule type" value="Genomic_DNA"/>
</dbReference>
<comment type="caution">
    <text evidence="3">The sequence shown here is derived from an EMBL/GenBank/DDBJ whole genome shotgun (WGS) entry which is preliminary data.</text>
</comment>
<evidence type="ECO:0000259" key="2">
    <source>
        <dbReference type="Pfam" id="PF13439"/>
    </source>
</evidence>